<name>A0ACD4ZW76_9ACTN</name>
<accession>A0ACD4ZW76</accession>
<proteinExistence type="predicted"/>
<protein>
    <submittedName>
        <fullName evidence="1">N-acetyltransferase</fullName>
    </submittedName>
</protein>
<evidence type="ECO:0000313" key="1">
    <source>
        <dbReference type="EMBL" id="WSC02705.1"/>
    </source>
</evidence>
<gene>
    <name evidence="1" type="ORF">OG835_40735</name>
</gene>
<reference evidence="1" key="1">
    <citation type="submission" date="2022-10" db="EMBL/GenBank/DDBJ databases">
        <title>The complete genomes of actinobacterial strains from the NBC collection.</title>
        <authorList>
            <person name="Joergensen T.S."/>
            <person name="Alvarez Arevalo M."/>
            <person name="Sterndorff E.B."/>
            <person name="Faurdal D."/>
            <person name="Vuksanovic O."/>
            <person name="Mourched A.-S."/>
            <person name="Charusanti P."/>
            <person name="Shaw S."/>
            <person name="Blin K."/>
            <person name="Weber T."/>
        </authorList>
    </citation>
    <scope>NUCLEOTIDE SEQUENCE</scope>
    <source>
        <strain evidence="1">NBC 01771</strain>
    </source>
</reference>
<dbReference type="EMBL" id="CP109109">
    <property type="protein sequence ID" value="WSC02705.1"/>
    <property type="molecule type" value="Genomic_DNA"/>
</dbReference>
<keyword evidence="2" id="KW-1185">Reference proteome</keyword>
<sequence length="386" mass="43391">MQSSDAYDVDVVRTRSDRSAFIGFPHVLHRHEPLWVPPLRSEQRELMDRGSHPFYEFGEVQFFLARRGGRVVGRIAAVHNPNHNLFHGSKDGFFGLFDCVDDPGAAEALFTAAASWLRTRRLVTLLGPVSLSTNYECGVLTEGFGLRPAIQMPYNPSYYARLMSGCGFTTAMELLAWELPATVHENRNLLRLLRSGSDWGVRIRPLELGNFAAESDLVKEIYNAAWERNWGFSPMTDREFDAMAKRLRPLLRPGLGVVAEVNGEPAGFALGVPDFAPALAAANGTLHTWGIPLGLMRLLRARRGLDRVRAMVLGVREEYRGRGIELLLGMELSRAAQRLGYPVIEASWMLADNYRANRAMKLVGARVIKKYRIYQRPLERLARSPQ</sequence>
<evidence type="ECO:0000313" key="2">
    <source>
        <dbReference type="Proteomes" id="UP001348369"/>
    </source>
</evidence>
<organism evidence="1 2">
    <name type="scientific">Streptomyces scopuliridis</name>
    <dbReference type="NCBI Taxonomy" id="452529"/>
    <lineage>
        <taxon>Bacteria</taxon>
        <taxon>Bacillati</taxon>
        <taxon>Actinomycetota</taxon>
        <taxon>Actinomycetes</taxon>
        <taxon>Kitasatosporales</taxon>
        <taxon>Streptomycetaceae</taxon>
        <taxon>Streptomyces</taxon>
    </lineage>
</organism>
<dbReference type="Proteomes" id="UP001348369">
    <property type="component" value="Chromosome"/>
</dbReference>